<keyword evidence="6" id="KW-0732">Signal</keyword>
<dbReference type="SMART" id="SM00642">
    <property type="entry name" value="Aamy"/>
    <property type="match status" value="1"/>
</dbReference>
<organism evidence="8 9">
    <name type="scientific">Ceratosolen solmsi marchali</name>
    <dbReference type="NCBI Taxonomy" id="326594"/>
    <lineage>
        <taxon>Eukaryota</taxon>
        <taxon>Metazoa</taxon>
        <taxon>Ecdysozoa</taxon>
        <taxon>Arthropoda</taxon>
        <taxon>Hexapoda</taxon>
        <taxon>Insecta</taxon>
        <taxon>Pterygota</taxon>
        <taxon>Neoptera</taxon>
        <taxon>Endopterygota</taxon>
        <taxon>Hymenoptera</taxon>
        <taxon>Apocrita</taxon>
        <taxon>Proctotrupomorpha</taxon>
        <taxon>Chalcidoidea</taxon>
        <taxon>Agaonidae</taxon>
        <taxon>Agaoninae</taxon>
        <taxon>Ceratosolen</taxon>
    </lineage>
</organism>
<dbReference type="Gene3D" id="3.90.400.10">
    <property type="entry name" value="Oligo-1,6-glucosidase, Domain 2"/>
    <property type="match status" value="1"/>
</dbReference>
<evidence type="ECO:0000313" key="8">
    <source>
        <dbReference type="Proteomes" id="UP000695007"/>
    </source>
</evidence>
<keyword evidence="8" id="KW-1185">Reference proteome</keyword>
<dbReference type="Pfam" id="PF00128">
    <property type="entry name" value="Alpha-amylase"/>
    <property type="match status" value="1"/>
</dbReference>
<dbReference type="InterPro" id="IPR045857">
    <property type="entry name" value="O16G_dom_2"/>
</dbReference>
<dbReference type="AlphaFoldDB" id="A0AAJ6YLB7"/>
<dbReference type="EC" id="3.2.1.20" evidence="3"/>
<keyword evidence="5" id="KW-0326">Glycosidase</keyword>
<evidence type="ECO:0000256" key="1">
    <source>
        <dbReference type="ARBA" id="ARBA00001657"/>
    </source>
</evidence>
<dbReference type="PANTHER" id="PTHR10357:SF179">
    <property type="entry name" value="NEUTRAL AND BASIC AMINO ACID TRANSPORT PROTEIN RBAT"/>
    <property type="match status" value="1"/>
</dbReference>
<name>A0AAJ6YLB7_9HYME</name>
<reference evidence="9" key="1">
    <citation type="submission" date="2025-08" db="UniProtKB">
        <authorList>
            <consortium name="RefSeq"/>
        </authorList>
    </citation>
    <scope>IDENTIFICATION</scope>
</reference>
<dbReference type="InterPro" id="IPR006047">
    <property type="entry name" value="GH13_cat_dom"/>
</dbReference>
<dbReference type="Gene3D" id="3.20.20.80">
    <property type="entry name" value="Glycosidases"/>
    <property type="match status" value="1"/>
</dbReference>
<dbReference type="InterPro" id="IPR017853">
    <property type="entry name" value="GH"/>
</dbReference>
<dbReference type="SUPFAM" id="SSF51445">
    <property type="entry name" value="(Trans)glycosidases"/>
    <property type="match status" value="1"/>
</dbReference>
<feature type="domain" description="Glycosyl hydrolase family 13 catalytic" evidence="7">
    <location>
        <begin position="34"/>
        <end position="422"/>
    </location>
</feature>
<feature type="signal peptide" evidence="6">
    <location>
        <begin position="1"/>
        <end position="19"/>
    </location>
</feature>
<dbReference type="GO" id="GO:0005975">
    <property type="term" value="P:carbohydrate metabolic process"/>
    <property type="evidence" value="ECO:0007669"/>
    <property type="project" value="InterPro"/>
</dbReference>
<dbReference type="CDD" id="cd11328">
    <property type="entry name" value="AmyAc_maltase"/>
    <property type="match status" value="1"/>
</dbReference>
<dbReference type="GO" id="GO:0004558">
    <property type="term" value="F:alpha-1,4-glucosidase activity"/>
    <property type="evidence" value="ECO:0007669"/>
    <property type="project" value="UniProtKB-EC"/>
</dbReference>
<dbReference type="KEGG" id="csol:105364024"/>
<dbReference type="GeneID" id="105364024"/>
<comment type="catalytic activity">
    <reaction evidence="1">
        <text>Hydrolysis of terminal, non-reducing (1-&gt;4)-linked alpha-D-glucose residues with release of alpha-D-glucose.</text>
        <dbReference type="EC" id="3.2.1.20"/>
    </reaction>
</comment>
<dbReference type="RefSeq" id="XP_011500169.1">
    <property type="nucleotide sequence ID" value="XM_011501867.1"/>
</dbReference>
<keyword evidence="5" id="KW-0378">Hydrolase</keyword>
<comment type="similarity">
    <text evidence="2">Belongs to the glycosyl hydrolase 13 family.</text>
</comment>
<dbReference type="PANTHER" id="PTHR10357">
    <property type="entry name" value="ALPHA-AMYLASE FAMILY MEMBER"/>
    <property type="match status" value="1"/>
</dbReference>
<feature type="chain" id="PRO_5042615080" description="alpha-glucosidase" evidence="6">
    <location>
        <begin position="20"/>
        <end position="574"/>
    </location>
</feature>
<accession>A0AAJ6YLB7</accession>
<evidence type="ECO:0000256" key="3">
    <source>
        <dbReference type="ARBA" id="ARBA00012741"/>
    </source>
</evidence>
<dbReference type="FunFam" id="3.90.400.10:FF:000001">
    <property type="entry name" value="Maltase A3, isoform A"/>
    <property type="match status" value="1"/>
</dbReference>
<proteinExistence type="inferred from homology"/>
<evidence type="ECO:0000256" key="4">
    <source>
        <dbReference type="ARBA" id="ARBA00023180"/>
    </source>
</evidence>
<evidence type="ECO:0000259" key="7">
    <source>
        <dbReference type="SMART" id="SM00642"/>
    </source>
</evidence>
<keyword evidence="4" id="KW-0325">Glycoprotein</keyword>
<evidence type="ECO:0000256" key="6">
    <source>
        <dbReference type="SAM" id="SignalP"/>
    </source>
</evidence>
<gene>
    <name evidence="9" type="primary">LOC105364024</name>
</gene>
<evidence type="ECO:0000256" key="5">
    <source>
        <dbReference type="ARBA" id="ARBA00023295"/>
    </source>
</evidence>
<dbReference type="Proteomes" id="UP000695007">
    <property type="component" value="Unplaced"/>
</dbReference>
<protein>
    <recommendedName>
        <fullName evidence="3">alpha-glucosidase</fullName>
        <ecNumber evidence="3">3.2.1.20</ecNumber>
    </recommendedName>
</protein>
<evidence type="ECO:0000313" key="9">
    <source>
        <dbReference type="RefSeq" id="XP_011500169.1"/>
    </source>
</evidence>
<evidence type="ECO:0000256" key="2">
    <source>
        <dbReference type="ARBA" id="ARBA00008061"/>
    </source>
</evidence>
<sequence length="574" mass="66936">MLIWKLYYTFLFIIGLTVGEIKNKGWWKNEVFYQVFPRSFMDSNGDGIGDLNGIISKLDHFVDSGITAIWMSPIYSSPMIDSGYDITNFRDVDQIFGTIHDFEKLVQKAKKLGIKIIMDFVPNHTSIKHKWFVKSVNNIGKYKDYYIWHKGRENNTKPPNNWIGVFGGPAWTYNKKRNLWYYHQFDYRQPDLNYRNYKVEIEMKKILHFWLRKGIDGFRIDAVPNLFENDDLLDEPLSNLKGYVDGEYRYHDHIYTTHDSRDYEIVARWRKILDEWANYHNQEEKIVMTEVYTLSFKAVMKYYNYGSHVPFNFDFIISINETLNARQYKNVITRWIANLPSDKSANWVTSNHDTGRSASVDPIRPNIRLILSLILPGISCVYYGDEIGMENNFNITWEQTQDPQACRTDPKTYQKVSRDFSRTPFQWDDTMNAGFSKARKTWLPVHKNYKILNLKNQKFEPESHFKLFKTLVALKKSSETLKSGSLITDTLNNDKVLVVSRQSSNESIVFIVNFSDDVSQNVNLNKYLPGAVRATVIISSVGSNIRWGTSIKVPDVELPPSIMLLLTSITVEST</sequence>